<organism evidence="2">
    <name type="scientific">uncultured Pleomorphomonas sp</name>
    <dbReference type="NCBI Taxonomy" id="442121"/>
    <lineage>
        <taxon>Bacteria</taxon>
        <taxon>Pseudomonadati</taxon>
        <taxon>Pseudomonadota</taxon>
        <taxon>Alphaproteobacteria</taxon>
        <taxon>Hyphomicrobiales</taxon>
        <taxon>Pleomorphomonadaceae</taxon>
        <taxon>Pleomorphomonas</taxon>
        <taxon>environmental samples</taxon>
    </lineage>
</organism>
<name>A0A212L214_9HYPH</name>
<gene>
    <name evidence="2" type="ORF">KL86PLE_100250</name>
</gene>
<evidence type="ECO:0008006" key="3">
    <source>
        <dbReference type="Google" id="ProtNLM"/>
    </source>
</evidence>
<evidence type="ECO:0000256" key="1">
    <source>
        <dbReference type="SAM" id="Phobius"/>
    </source>
</evidence>
<dbReference type="EMBL" id="FMJD01000002">
    <property type="protein sequence ID" value="SCM71527.1"/>
    <property type="molecule type" value="Genomic_DNA"/>
</dbReference>
<dbReference type="CDD" id="cd22231">
    <property type="entry name" value="RHH_NikR_HicB-like"/>
    <property type="match status" value="1"/>
</dbReference>
<dbReference type="AlphaFoldDB" id="A0A212L214"/>
<reference evidence="2" key="1">
    <citation type="submission" date="2016-08" db="EMBL/GenBank/DDBJ databases">
        <authorList>
            <person name="Seilhamer J.J."/>
        </authorList>
    </citation>
    <scope>NUCLEOTIDE SEQUENCE</scope>
    <source>
        <strain evidence="2">86</strain>
    </source>
</reference>
<protein>
    <recommendedName>
        <fullName evidence="3">Ribbon-helix-helix protein CopG domain-containing protein</fullName>
    </recommendedName>
</protein>
<feature type="transmembrane region" description="Helical" evidence="1">
    <location>
        <begin position="52"/>
        <end position="73"/>
    </location>
</feature>
<sequence length="136" mass="14786">MAVAPASSMSMRSANSLACAIRVSTVWADVVECLSAWDMVASAALGSGLGPVWKLLLPIGLCFMYNTYIMTSISVKHKKRGRPATGKTPITGVRLPDDVGEALERFAETAFEKPSRSEAIRHILKEWLREKGYLSG</sequence>
<evidence type="ECO:0000313" key="2">
    <source>
        <dbReference type="EMBL" id="SCM71527.1"/>
    </source>
</evidence>
<keyword evidence="1" id="KW-0812">Transmembrane</keyword>
<keyword evidence="1" id="KW-0472">Membrane</keyword>
<accession>A0A212L214</accession>
<proteinExistence type="predicted"/>
<keyword evidence="1" id="KW-1133">Transmembrane helix</keyword>